<keyword evidence="2" id="KW-0328">Glycosyltransferase</keyword>
<gene>
    <name evidence="5" type="ORF">C5O19_12510</name>
</gene>
<dbReference type="Gene3D" id="3.90.550.10">
    <property type="entry name" value="Spore Coat Polysaccharide Biosynthesis Protein SpsA, Chain A"/>
    <property type="match status" value="1"/>
</dbReference>
<protein>
    <recommendedName>
        <fullName evidence="4">Glycosyltransferase 2-like domain-containing protein</fullName>
    </recommendedName>
</protein>
<dbReference type="InterPro" id="IPR001173">
    <property type="entry name" value="Glyco_trans_2-like"/>
</dbReference>
<keyword evidence="3" id="KW-0808">Transferase</keyword>
<reference evidence="6" key="1">
    <citation type="submission" date="2018-02" db="EMBL/GenBank/DDBJ databases">
        <title>Genome sequencing of Solimonas sp. HR-BB.</title>
        <authorList>
            <person name="Lee Y."/>
            <person name="Jeon C.O."/>
        </authorList>
    </citation>
    <scope>NUCLEOTIDE SEQUENCE [LARGE SCALE GENOMIC DNA]</scope>
    <source>
        <strain evidence="6">HR-U</strain>
    </source>
</reference>
<organism evidence="5 6">
    <name type="scientific">Siphonobacter curvatus</name>
    <dbReference type="NCBI Taxonomy" id="2094562"/>
    <lineage>
        <taxon>Bacteria</taxon>
        <taxon>Pseudomonadati</taxon>
        <taxon>Bacteroidota</taxon>
        <taxon>Cytophagia</taxon>
        <taxon>Cytophagales</taxon>
        <taxon>Cytophagaceae</taxon>
        <taxon>Siphonobacter</taxon>
    </lineage>
</organism>
<name>A0A2S7IRV0_9BACT</name>
<proteinExistence type="inferred from homology"/>
<comment type="similarity">
    <text evidence="1">Belongs to the glycosyltransferase 2 family.</text>
</comment>
<evidence type="ECO:0000313" key="6">
    <source>
        <dbReference type="Proteomes" id="UP000239590"/>
    </source>
</evidence>
<sequence length="292" mass="33026">MPQATTQVAAMVTLYHSEPTVLTNVDSYLDQVGKLYVIDNSEQPDERLREALQLRSPRLLYLAPRGNEGLGVALNRAAEQALADGYSHLLMMDDDSSLPAGAIEQLYQTAVSRPEAGIVSAVMVDQSALQTDRSTKPPTIDPVLTAITAGSLLNLAAYQVAGPFQEDLFIDWVDLEYSFRLKRHGFPILADGHVRLLHRIGIKKKIRLLGFIPYQWRSHNPVRLYYKFRNSLYLLGRDQDVIPARFKRRFHKELRRNLYQILLAEPNKGRFFSLIRKAVADARAGKLGKLEE</sequence>
<evidence type="ECO:0000256" key="3">
    <source>
        <dbReference type="ARBA" id="ARBA00022679"/>
    </source>
</evidence>
<dbReference type="Proteomes" id="UP000239590">
    <property type="component" value="Unassembled WGS sequence"/>
</dbReference>
<dbReference type="AlphaFoldDB" id="A0A2S7IRV0"/>
<dbReference type="EMBL" id="PTRA01000001">
    <property type="protein sequence ID" value="PQA60399.1"/>
    <property type="molecule type" value="Genomic_DNA"/>
</dbReference>
<dbReference type="OrthoDB" id="9771846at2"/>
<evidence type="ECO:0000259" key="4">
    <source>
        <dbReference type="Pfam" id="PF00535"/>
    </source>
</evidence>
<evidence type="ECO:0000313" key="5">
    <source>
        <dbReference type="EMBL" id="PQA60399.1"/>
    </source>
</evidence>
<dbReference type="InterPro" id="IPR029044">
    <property type="entry name" value="Nucleotide-diphossugar_trans"/>
</dbReference>
<keyword evidence="6" id="KW-1185">Reference proteome</keyword>
<dbReference type="PANTHER" id="PTHR43179">
    <property type="entry name" value="RHAMNOSYLTRANSFERASE WBBL"/>
    <property type="match status" value="1"/>
</dbReference>
<feature type="domain" description="Glycosyltransferase 2-like" evidence="4">
    <location>
        <begin position="12"/>
        <end position="135"/>
    </location>
</feature>
<dbReference type="RefSeq" id="WP_104712652.1">
    <property type="nucleotide sequence ID" value="NZ_PTRA01000001.1"/>
</dbReference>
<evidence type="ECO:0000256" key="2">
    <source>
        <dbReference type="ARBA" id="ARBA00022676"/>
    </source>
</evidence>
<evidence type="ECO:0000256" key="1">
    <source>
        <dbReference type="ARBA" id="ARBA00006739"/>
    </source>
</evidence>
<dbReference type="SUPFAM" id="SSF53448">
    <property type="entry name" value="Nucleotide-diphospho-sugar transferases"/>
    <property type="match status" value="1"/>
</dbReference>
<comment type="caution">
    <text evidence="5">The sequence shown here is derived from an EMBL/GenBank/DDBJ whole genome shotgun (WGS) entry which is preliminary data.</text>
</comment>
<accession>A0A2S7IRV0</accession>
<dbReference type="Pfam" id="PF00535">
    <property type="entry name" value="Glycos_transf_2"/>
    <property type="match status" value="1"/>
</dbReference>
<dbReference type="GO" id="GO:0016757">
    <property type="term" value="F:glycosyltransferase activity"/>
    <property type="evidence" value="ECO:0007669"/>
    <property type="project" value="UniProtKB-KW"/>
</dbReference>
<dbReference type="PANTHER" id="PTHR43179:SF12">
    <property type="entry name" value="GALACTOFURANOSYLTRANSFERASE GLFT2"/>
    <property type="match status" value="1"/>
</dbReference>